<dbReference type="PANTHER" id="PTHR19879">
    <property type="entry name" value="TRANSCRIPTION INITIATION FACTOR TFIID"/>
    <property type="match status" value="1"/>
</dbReference>
<dbReference type="InterPro" id="IPR027417">
    <property type="entry name" value="P-loop_NTPase"/>
</dbReference>
<evidence type="ECO:0000313" key="4">
    <source>
        <dbReference type="Proteomes" id="UP000322927"/>
    </source>
</evidence>
<dbReference type="Gene3D" id="3.40.50.300">
    <property type="entry name" value="P-loop containing nucleotide triphosphate hydrolases"/>
    <property type="match status" value="1"/>
</dbReference>
<dbReference type="AlphaFoldDB" id="A0A5P2C9R3"/>
<dbReference type="Gene3D" id="2.130.10.10">
    <property type="entry name" value="YVTN repeat-like/Quinoprotein amine dehydrogenase"/>
    <property type="match status" value="3"/>
</dbReference>
<dbReference type="InterPro" id="IPR011047">
    <property type="entry name" value="Quinoprotein_ADH-like_sf"/>
</dbReference>
<evidence type="ECO:0000259" key="2">
    <source>
        <dbReference type="SMART" id="SM00530"/>
    </source>
</evidence>
<sequence length="1279" mass="138114">MGRRERPLDAADGPVARFADELRKLRREAGGLTYRAMAVKAHYSTATLAQAAAGDRLPSLAVALAYVAACGGDRAWWEGRWHEAARDAAEAARADDADAEPPYPGLSRLGVDDGGRFFGRDQLLGQLMEMVREASLTVVTGPSGCGKSSLLRAGLIAQLQHAEANGTRPAAIRVLTPGPHPDRTHAKVLDPRTTPSGTLIVVDQLEEVFTLCTDRAERARFLDRVGEAAEPRYGLCLVLAIRGDFFGHLAQHPSLARAAQGATLLVTPMGRNELREAIVKPAALGGLVVERGLTARIIDEVGDEPGGLPLMSHALLETWRRRSGRVLAERAYEAAGGVRGAIARTAESLYACLSTDEAETARRILLRLVSPGEGSQDTRRPADRAEVTALGPGSAGDAGVVLERLARARLVTLDNSTVDLAHEAVLTAWPRLRTWIDEDRDRIRAQRHLTEAAATWRALGRDAGSLYRGVRLSMAEQHCGGLDGPGDLTPLEREFLSAGLATRGRERRRRRAGTAVLAVVLVLGLVAALVARQESQVGERRRVEAEARRIVGVADSLRTSDPGTAMRLSLAAWHIADLPETRSALLSAVAQPEREAFVDPDHDADTMRHLSADGRTLVSVGAKKIVRWNVGTHRRTASLPGLGKRLQLVGTMRADARWLPLFVDPGGTVVPFDLATGERKGAVLGPAGAGVEMGPSGRSLVVYDALRSSYRIRLWDVERRRVMLDVRAPRRATAPGAVTTGLSDAQQILQLKDRRGTSDARGYPEATVADDDRLLALCVPGRRLQLWDVAKRRMLAAPWAPRISQHQCQNERVFFTPDGSRLAVVSDKDVRVWDIRSGEEVAAFRADAVQTLAFSEDGAFLATAGNDEILLWRTDMPHMPVFRHVLPAEAVSDLRVDAEEGWIRYVSGTRGAWGSVVRTLDVGDAFTDDWRDDDAEARFSPDGRTLVTSRNMEAAGRVRFRIGDAREPGRTVELPEMPCRAERKTSAPRCLALMAFSSDGRTLAYGVSEQRPTAHPLLHVSLWDVARRRVTASPRLKEAFTGGGNWLASLAFGPRDASLIIAQAPFVGATHIWDLRRHTPVTTLPGVNGTLALRPDGRLLVTSSGQAVALPARRKLSGAHSPGSTAALTFSPDGRYLATGDASGRTVLWNGDLEQQVGVLSAGAADRFVSALAFSSDGGTLAVGFEDGVVRLFDTATRQRIGGPLLTAGDTVRALAFSADGSRLRVAGEHTQPRTYDLAPGQAAATLCDRVTDGLSRAEWRRHLPDLPYQETCEETSTG</sequence>
<dbReference type="InterPro" id="IPR001387">
    <property type="entry name" value="Cro/C1-type_HTH"/>
</dbReference>
<organism evidence="3 4">
    <name type="scientific">Streptomyces venezuelae</name>
    <dbReference type="NCBI Taxonomy" id="54571"/>
    <lineage>
        <taxon>Bacteria</taxon>
        <taxon>Bacillati</taxon>
        <taxon>Actinomycetota</taxon>
        <taxon>Actinomycetes</taxon>
        <taxon>Kitasatosporales</taxon>
        <taxon>Streptomycetaceae</taxon>
        <taxon>Streptomyces</taxon>
    </lineage>
</organism>
<dbReference type="EMBL" id="CP029192">
    <property type="protein sequence ID" value="QES39545.1"/>
    <property type="molecule type" value="Genomic_DNA"/>
</dbReference>
<evidence type="ECO:0000313" key="3">
    <source>
        <dbReference type="EMBL" id="QES39545.1"/>
    </source>
</evidence>
<dbReference type="InterPro" id="IPR049052">
    <property type="entry name" value="nSTAND1"/>
</dbReference>
<dbReference type="OrthoDB" id="134501at2"/>
<gene>
    <name evidence="3" type="ORF">DEJ48_38635</name>
</gene>
<feature type="domain" description="HTH cro/C1-type" evidence="2">
    <location>
        <begin position="21"/>
        <end position="77"/>
    </location>
</feature>
<evidence type="ECO:0000256" key="1">
    <source>
        <dbReference type="SAM" id="Phobius"/>
    </source>
</evidence>
<dbReference type="SUPFAM" id="SSF52540">
    <property type="entry name" value="P-loop containing nucleoside triphosphate hydrolases"/>
    <property type="match status" value="1"/>
</dbReference>
<feature type="transmembrane region" description="Helical" evidence="1">
    <location>
        <begin position="512"/>
        <end position="531"/>
    </location>
</feature>
<proteinExistence type="predicted"/>
<name>A0A5P2C9R3_STRVZ</name>
<dbReference type="InterPro" id="IPR001680">
    <property type="entry name" value="WD40_rpt"/>
</dbReference>
<dbReference type="Proteomes" id="UP000322927">
    <property type="component" value="Chromosome"/>
</dbReference>
<dbReference type="SMART" id="SM00320">
    <property type="entry name" value="WD40"/>
    <property type="match status" value="4"/>
</dbReference>
<dbReference type="Pfam" id="PF00400">
    <property type="entry name" value="WD40"/>
    <property type="match status" value="4"/>
</dbReference>
<dbReference type="SUPFAM" id="SSF50998">
    <property type="entry name" value="Quinoprotein alcohol dehydrogenase-like"/>
    <property type="match status" value="2"/>
</dbReference>
<protein>
    <recommendedName>
        <fullName evidence="2">HTH cro/C1-type domain-containing protein</fullName>
    </recommendedName>
</protein>
<keyword evidence="1" id="KW-0812">Transmembrane</keyword>
<dbReference type="SMART" id="SM00530">
    <property type="entry name" value="HTH_XRE"/>
    <property type="match status" value="1"/>
</dbReference>
<keyword evidence="1" id="KW-1133">Transmembrane helix</keyword>
<dbReference type="PANTHER" id="PTHR19879:SF9">
    <property type="entry name" value="TRANSCRIPTION INITIATION FACTOR TFIID SUBUNIT 5"/>
    <property type="match status" value="1"/>
</dbReference>
<dbReference type="Pfam" id="PF20703">
    <property type="entry name" value="nSTAND1"/>
    <property type="match status" value="1"/>
</dbReference>
<keyword evidence="1" id="KW-0472">Membrane</keyword>
<dbReference type="InterPro" id="IPR015943">
    <property type="entry name" value="WD40/YVTN_repeat-like_dom_sf"/>
</dbReference>
<reference evidence="3 4" key="1">
    <citation type="submission" date="2018-05" db="EMBL/GenBank/DDBJ databases">
        <title>Streptomyces venezuelae.</title>
        <authorList>
            <person name="Kim W."/>
            <person name="Lee N."/>
            <person name="Cho B.-K."/>
        </authorList>
    </citation>
    <scope>NUCLEOTIDE SEQUENCE [LARGE SCALE GENOMIC DNA]</scope>
    <source>
        <strain evidence="3 4">ATCC 14584</strain>
    </source>
</reference>
<accession>A0A5P2C9R3</accession>